<reference evidence="2" key="1">
    <citation type="submission" date="2016-06" db="EMBL/GenBank/DDBJ databases">
        <title>Parallel loss of symbiosis genes in relatives of nitrogen-fixing non-legume Parasponia.</title>
        <authorList>
            <person name="Van Velzen R."/>
            <person name="Holmer R."/>
            <person name="Bu F."/>
            <person name="Rutten L."/>
            <person name="Van Zeijl A."/>
            <person name="Liu W."/>
            <person name="Santuari L."/>
            <person name="Cao Q."/>
            <person name="Sharma T."/>
            <person name="Shen D."/>
            <person name="Roswanjaya Y."/>
            <person name="Wardhani T."/>
            <person name="Kalhor M.S."/>
            <person name="Jansen J."/>
            <person name="Van den Hoogen J."/>
            <person name="Gungor B."/>
            <person name="Hartog M."/>
            <person name="Hontelez J."/>
            <person name="Verver J."/>
            <person name="Yang W.-C."/>
            <person name="Schijlen E."/>
            <person name="Repin R."/>
            <person name="Schilthuizen M."/>
            <person name="Schranz E."/>
            <person name="Heidstra R."/>
            <person name="Miyata K."/>
            <person name="Fedorova E."/>
            <person name="Kohlen W."/>
            <person name="Bisseling T."/>
            <person name="Smit S."/>
            <person name="Geurts R."/>
        </authorList>
    </citation>
    <scope>NUCLEOTIDE SEQUENCE [LARGE SCALE GENOMIC DNA]</scope>
    <source>
        <strain evidence="2">cv. WU1-14</strain>
    </source>
</reference>
<proteinExistence type="predicted"/>
<evidence type="ECO:0000313" key="2">
    <source>
        <dbReference type="Proteomes" id="UP000237105"/>
    </source>
</evidence>
<comment type="caution">
    <text evidence="1">The sequence shown here is derived from an EMBL/GenBank/DDBJ whole genome shotgun (WGS) entry which is preliminary data.</text>
</comment>
<keyword evidence="2" id="KW-1185">Reference proteome</keyword>
<sequence length="83" mass="9854">MEEMWEFFHKLGLDSRLDLAKFKHRRDQMIALRKLYRRVCRCTDYTTRPQIFRDGIKELIEESKLQGSSSSSIGSETDIDINL</sequence>
<evidence type="ECO:0000313" key="1">
    <source>
        <dbReference type="EMBL" id="PON70637.1"/>
    </source>
</evidence>
<gene>
    <name evidence="1" type="ORF">PanWU01x14_080110</name>
</gene>
<protein>
    <submittedName>
        <fullName evidence="1">Uncharacterized protein</fullName>
    </submittedName>
</protein>
<dbReference type="EMBL" id="JXTB01000049">
    <property type="protein sequence ID" value="PON70637.1"/>
    <property type="molecule type" value="Genomic_DNA"/>
</dbReference>
<name>A0A2P5DBG3_PARAD</name>
<dbReference type="AlphaFoldDB" id="A0A2P5DBG3"/>
<dbReference type="Proteomes" id="UP000237105">
    <property type="component" value="Unassembled WGS sequence"/>
</dbReference>
<organism evidence="1 2">
    <name type="scientific">Parasponia andersonii</name>
    <name type="common">Sponia andersonii</name>
    <dbReference type="NCBI Taxonomy" id="3476"/>
    <lineage>
        <taxon>Eukaryota</taxon>
        <taxon>Viridiplantae</taxon>
        <taxon>Streptophyta</taxon>
        <taxon>Embryophyta</taxon>
        <taxon>Tracheophyta</taxon>
        <taxon>Spermatophyta</taxon>
        <taxon>Magnoliopsida</taxon>
        <taxon>eudicotyledons</taxon>
        <taxon>Gunneridae</taxon>
        <taxon>Pentapetalae</taxon>
        <taxon>rosids</taxon>
        <taxon>fabids</taxon>
        <taxon>Rosales</taxon>
        <taxon>Cannabaceae</taxon>
        <taxon>Parasponia</taxon>
    </lineage>
</organism>
<accession>A0A2P5DBG3</accession>